<dbReference type="EMBL" id="SOBK01000008">
    <property type="protein sequence ID" value="TDT87345.1"/>
    <property type="molecule type" value="Genomic_DNA"/>
</dbReference>
<dbReference type="InterPro" id="IPR019734">
    <property type="entry name" value="TPR_rpt"/>
</dbReference>
<evidence type="ECO:0000259" key="2">
    <source>
        <dbReference type="Pfam" id="PF13529"/>
    </source>
</evidence>
<dbReference type="CDD" id="cd02549">
    <property type="entry name" value="Peptidase_C39A"/>
    <property type="match status" value="1"/>
</dbReference>
<dbReference type="InterPro" id="IPR039563">
    <property type="entry name" value="Peptidase_C39_single_dom"/>
</dbReference>
<keyword evidence="5" id="KW-1185">Reference proteome</keyword>
<dbReference type="PROSITE" id="PS50005">
    <property type="entry name" value="TPR"/>
    <property type="match status" value="1"/>
</dbReference>
<dbReference type="InterPro" id="IPR039564">
    <property type="entry name" value="Peptidase_C39-like"/>
</dbReference>
<dbReference type="OrthoDB" id="9814129at2"/>
<reference evidence="4 6" key="2">
    <citation type="submission" date="2019-03" db="EMBL/GenBank/DDBJ databases">
        <title>Genomic Encyclopedia of Type Strains, Phase IV (KMG-IV): sequencing the most valuable type-strain genomes for metagenomic binning, comparative biology and taxonomic classification.</title>
        <authorList>
            <person name="Goeker M."/>
        </authorList>
    </citation>
    <scope>NUCLEOTIDE SEQUENCE [LARGE SCALE GENOMIC DNA]</scope>
    <source>
        <strain evidence="4 6">DSM 101483</strain>
    </source>
</reference>
<dbReference type="Proteomes" id="UP000055611">
    <property type="component" value="Chromosome"/>
</dbReference>
<name>A0A126QJR6_9BACT</name>
<dbReference type="Pfam" id="PF13529">
    <property type="entry name" value="Peptidase_C39_2"/>
    <property type="match status" value="1"/>
</dbReference>
<reference evidence="3 5" key="1">
    <citation type="journal article" date="2016" name="Front. Microbiol.">
        <title>Genome Sequence of the Piezophilic, Mesophilic Sulfate-Reducing Bacterium Desulfovibrio indicus J2T.</title>
        <authorList>
            <person name="Cao J."/>
            <person name="Maignien L."/>
            <person name="Shao Z."/>
            <person name="Alain K."/>
            <person name="Jebbar M."/>
        </authorList>
    </citation>
    <scope>NUCLEOTIDE SEQUENCE [LARGE SCALE GENOMIC DNA]</scope>
    <source>
        <strain evidence="3 5">J2</strain>
    </source>
</reference>
<evidence type="ECO:0000313" key="3">
    <source>
        <dbReference type="EMBL" id="AMK09969.1"/>
    </source>
</evidence>
<dbReference type="PROSITE" id="PS51257">
    <property type="entry name" value="PROKAR_LIPOPROTEIN"/>
    <property type="match status" value="1"/>
</dbReference>
<feature type="repeat" description="TPR" evidence="1">
    <location>
        <begin position="232"/>
        <end position="265"/>
    </location>
</feature>
<dbReference type="Pfam" id="PF13432">
    <property type="entry name" value="TPR_16"/>
    <property type="match status" value="1"/>
</dbReference>
<accession>A0A126QJR6</accession>
<dbReference type="Gene3D" id="1.25.40.10">
    <property type="entry name" value="Tetratricopeptide repeat domain"/>
    <property type="match status" value="1"/>
</dbReference>
<dbReference type="Pfam" id="PF13181">
    <property type="entry name" value="TPR_8"/>
    <property type="match status" value="1"/>
</dbReference>
<dbReference type="SUPFAM" id="SSF48452">
    <property type="entry name" value="TPR-like"/>
    <property type="match status" value="1"/>
</dbReference>
<gene>
    <name evidence="3" type="ORF">AWY79_01990</name>
    <name evidence="4" type="ORF">EDC59_10810</name>
</gene>
<dbReference type="SMART" id="SM00028">
    <property type="entry name" value="TPR"/>
    <property type="match status" value="2"/>
</dbReference>
<evidence type="ECO:0000256" key="1">
    <source>
        <dbReference type="PROSITE-ProRule" id="PRU00339"/>
    </source>
</evidence>
<dbReference type="NCBIfam" id="NF033920">
    <property type="entry name" value="C39_PA2778_fam"/>
    <property type="match status" value="1"/>
</dbReference>
<dbReference type="RefSeq" id="WP_066799615.1">
    <property type="nucleotide sequence ID" value="NZ_CP014206.1"/>
</dbReference>
<dbReference type="AlphaFoldDB" id="A0A126QJR6"/>
<organism evidence="4 6">
    <name type="scientific">Pseudodesulfovibrio indicus</name>
    <dbReference type="NCBI Taxonomy" id="1716143"/>
    <lineage>
        <taxon>Bacteria</taxon>
        <taxon>Pseudomonadati</taxon>
        <taxon>Thermodesulfobacteriota</taxon>
        <taxon>Desulfovibrionia</taxon>
        <taxon>Desulfovibrionales</taxon>
        <taxon>Desulfovibrionaceae</taxon>
    </lineage>
</organism>
<dbReference type="EMBL" id="CP014206">
    <property type="protein sequence ID" value="AMK09969.1"/>
    <property type="molecule type" value="Genomic_DNA"/>
</dbReference>
<evidence type="ECO:0000313" key="4">
    <source>
        <dbReference type="EMBL" id="TDT87345.1"/>
    </source>
</evidence>
<dbReference type="InterPro" id="IPR011990">
    <property type="entry name" value="TPR-like_helical_dom_sf"/>
</dbReference>
<protein>
    <submittedName>
        <fullName evidence="4">Tetratricopeptide repeat protein</fullName>
    </submittedName>
</protein>
<evidence type="ECO:0000313" key="5">
    <source>
        <dbReference type="Proteomes" id="UP000055611"/>
    </source>
</evidence>
<feature type="domain" description="Peptidase C39-like" evidence="2">
    <location>
        <begin position="48"/>
        <end position="159"/>
    </location>
</feature>
<dbReference type="KEGG" id="dej:AWY79_01990"/>
<dbReference type="Proteomes" id="UP000295506">
    <property type="component" value="Unassembled WGS sequence"/>
</dbReference>
<evidence type="ECO:0000313" key="6">
    <source>
        <dbReference type="Proteomes" id="UP000295506"/>
    </source>
</evidence>
<keyword evidence="1" id="KW-0802">TPR repeat</keyword>
<proteinExistence type="predicted"/>
<dbReference type="Gene3D" id="3.90.70.10">
    <property type="entry name" value="Cysteine proteinases"/>
    <property type="match status" value="1"/>
</dbReference>
<sequence length="312" mass="33504">MRDLNPGGGRWAAACLFLLLLPLVAGCALYGGVMPQVPSGAPLARVADVPFYPQDEYQCGPAALAMALTWSGLPVLPEELTASVYTPARKGSLQPDMITAARRRGRMAYPIHGADRLAAEVGASIPVVVLQNLGLSWYPVYHYAVVTGLDHEAGEVLLNSGLTRSKRTPWRVFENTWGPDFWGLVVLPPDRMPATVTEKEWLDGAVGLERAGQARSALVAYLAATNRWPASRDAWIGLGNARYSLDDKPGAAEAFRRAAEADPQSGIAFNNLAFVLGELGRMDEAVAAAKKAVSLGGPHAEDFRKTLSDLER</sequence>